<feature type="transmembrane region" description="Helical" evidence="6">
    <location>
        <begin position="334"/>
        <end position="351"/>
    </location>
</feature>
<feature type="transmembrane region" description="Helical" evidence="6">
    <location>
        <begin position="158"/>
        <end position="175"/>
    </location>
</feature>
<dbReference type="EMBL" id="LT629692">
    <property type="protein sequence ID" value="SDG32943.1"/>
    <property type="molecule type" value="Genomic_DNA"/>
</dbReference>
<feature type="transmembrane region" description="Helical" evidence="6">
    <location>
        <begin position="44"/>
        <end position="65"/>
    </location>
</feature>
<keyword evidence="3 6" id="KW-1133">Transmembrane helix</keyword>
<dbReference type="InterPro" id="IPR051533">
    <property type="entry name" value="WaaL-like"/>
</dbReference>
<evidence type="ECO:0000313" key="9">
    <source>
        <dbReference type="EMBL" id="SDH62976.1"/>
    </source>
</evidence>
<dbReference type="Pfam" id="PF04932">
    <property type="entry name" value="Wzy_C"/>
    <property type="match status" value="1"/>
</dbReference>
<feature type="region of interest" description="Disordered" evidence="5">
    <location>
        <begin position="360"/>
        <end position="384"/>
    </location>
</feature>
<evidence type="ECO:0000259" key="7">
    <source>
        <dbReference type="Pfam" id="PF04932"/>
    </source>
</evidence>
<dbReference type="PANTHER" id="PTHR37422:SF13">
    <property type="entry name" value="LIPOPOLYSACCHARIDE BIOSYNTHESIS PROTEIN PA4999-RELATED"/>
    <property type="match status" value="1"/>
</dbReference>
<feature type="domain" description="O-antigen ligase-related" evidence="7">
    <location>
        <begin position="141"/>
        <end position="274"/>
    </location>
</feature>
<name>A0A1G7TCB0_9MICO</name>
<accession>A0A1G7TCB0</accession>
<feature type="transmembrane region" description="Helical" evidence="6">
    <location>
        <begin position="12"/>
        <end position="32"/>
    </location>
</feature>
<dbReference type="GO" id="GO:0016020">
    <property type="term" value="C:membrane"/>
    <property type="evidence" value="ECO:0007669"/>
    <property type="project" value="UniProtKB-SubCell"/>
</dbReference>
<evidence type="ECO:0000313" key="8">
    <source>
        <dbReference type="EMBL" id="SDG32943.1"/>
    </source>
</evidence>
<keyword evidence="4 6" id="KW-0472">Membrane</keyword>
<dbReference type="AlphaFoldDB" id="A0A1G7TCB0"/>
<comment type="subcellular location">
    <subcellularLocation>
        <location evidence="1">Membrane</location>
        <topology evidence="1">Multi-pass membrane protein</topology>
    </subcellularLocation>
</comment>
<dbReference type="EMBL" id="LT629692">
    <property type="protein sequence ID" value="SDH62976.1"/>
    <property type="molecule type" value="Genomic_DNA"/>
</dbReference>
<dbReference type="PANTHER" id="PTHR37422">
    <property type="entry name" value="TEICHURONIC ACID BIOSYNTHESIS PROTEIN TUAE"/>
    <property type="match status" value="1"/>
</dbReference>
<feature type="transmembrane region" description="Helical" evidence="6">
    <location>
        <begin position="302"/>
        <end position="322"/>
    </location>
</feature>
<keyword evidence="8" id="KW-0436">Ligase</keyword>
<feature type="transmembrane region" description="Helical" evidence="6">
    <location>
        <begin position="264"/>
        <end position="290"/>
    </location>
</feature>
<evidence type="ECO:0000256" key="4">
    <source>
        <dbReference type="ARBA" id="ARBA00023136"/>
    </source>
</evidence>
<gene>
    <name evidence="8" type="ORF">SAMN04489810_0003</name>
    <name evidence="9" type="ORF">SAMN04489810_3490</name>
</gene>
<evidence type="ECO:0000313" key="10">
    <source>
        <dbReference type="Proteomes" id="UP000199009"/>
    </source>
</evidence>
<feature type="transmembrane region" description="Helical" evidence="6">
    <location>
        <begin position="181"/>
        <end position="205"/>
    </location>
</feature>
<evidence type="ECO:0000256" key="5">
    <source>
        <dbReference type="SAM" id="MobiDB-lite"/>
    </source>
</evidence>
<sequence length="384" mass="40946">MSIAWSVRGDSAIEAGLTWLALPLLTLFVVNMLLDDGLPSLGKFLAALAPVAVVQALSTVVFRFAPAVEESYYRSSLSTLFIGRLGQDLYTTDAVNNVLNPDRAGGFLFVNLNRASMAMGVMLVAFVAYGYLARKRWVWLAVAPLAAAIVLGGSKTGLALLVLLPLFSLILAVAARSGNPAARMGVVVGGLVIAVVGVQVFFATADDYVNASEATLLPRLQLWGEAIRAIGENLLLGLGFGGWYERWESGGVAIAFSMRPAHNWFLQAWLDAGIAYVAISIVFVVVILIMQLRAVNDARSGHAKFAMAMSGSGFLWVAIHGLGDNSALYGEPPALAFLAVLAALMLTAGRFDSEKRPTLNSRDYATAGSHRRVHSARSESTRSN</sequence>
<evidence type="ECO:0000256" key="6">
    <source>
        <dbReference type="SAM" id="Phobius"/>
    </source>
</evidence>
<evidence type="ECO:0000256" key="3">
    <source>
        <dbReference type="ARBA" id="ARBA00022989"/>
    </source>
</evidence>
<dbReference type="GO" id="GO:0016874">
    <property type="term" value="F:ligase activity"/>
    <property type="evidence" value="ECO:0007669"/>
    <property type="project" value="UniProtKB-KW"/>
</dbReference>
<evidence type="ECO:0000256" key="2">
    <source>
        <dbReference type="ARBA" id="ARBA00022692"/>
    </source>
</evidence>
<keyword evidence="10" id="KW-1185">Reference proteome</keyword>
<keyword evidence="2 6" id="KW-0812">Transmembrane</keyword>
<evidence type="ECO:0000256" key="1">
    <source>
        <dbReference type="ARBA" id="ARBA00004141"/>
    </source>
</evidence>
<reference evidence="8 10" key="1">
    <citation type="submission" date="2016-10" db="EMBL/GenBank/DDBJ databases">
        <authorList>
            <person name="de Groot N.N."/>
        </authorList>
    </citation>
    <scope>NUCLEOTIDE SEQUENCE [LARGE SCALE GENOMIC DNA]</scope>
    <source>
        <strain evidence="8 10">DSM 23142</strain>
    </source>
</reference>
<dbReference type="Proteomes" id="UP000199009">
    <property type="component" value="Chromosome I"/>
</dbReference>
<proteinExistence type="predicted"/>
<protein>
    <submittedName>
        <fullName evidence="8">O-antigen ligase</fullName>
    </submittedName>
</protein>
<organism evidence="8 10">
    <name type="scientific">Microbacterium pygmaeum</name>
    <dbReference type="NCBI Taxonomy" id="370764"/>
    <lineage>
        <taxon>Bacteria</taxon>
        <taxon>Bacillati</taxon>
        <taxon>Actinomycetota</taxon>
        <taxon>Actinomycetes</taxon>
        <taxon>Micrococcales</taxon>
        <taxon>Microbacteriaceae</taxon>
        <taxon>Microbacterium</taxon>
    </lineage>
</organism>
<dbReference type="InterPro" id="IPR007016">
    <property type="entry name" value="O-antigen_ligase-rel_domated"/>
</dbReference>
<feature type="transmembrane region" description="Helical" evidence="6">
    <location>
        <begin position="112"/>
        <end position="131"/>
    </location>
</feature>